<dbReference type="EMBL" id="SRHE01000788">
    <property type="protein sequence ID" value="TWW08204.1"/>
    <property type="molecule type" value="Genomic_DNA"/>
</dbReference>
<keyword evidence="3" id="KW-1185">Reference proteome</keyword>
<protein>
    <submittedName>
        <fullName evidence="2">Peptidase S11 D-alanyl-D-alanine carboxypeptidase S11</fullName>
    </submittedName>
</protein>
<feature type="domain" description="Peptidase S11 D-alanyl-D-alanine carboxypeptidase A N-terminal" evidence="1">
    <location>
        <begin position="34"/>
        <end position="154"/>
    </location>
</feature>
<dbReference type="AlphaFoldDB" id="A0A5C6M4T4"/>
<gene>
    <name evidence="2" type="ORF">E3A20_26660</name>
</gene>
<dbReference type="Pfam" id="PF00768">
    <property type="entry name" value="Peptidase_S11"/>
    <property type="match status" value="1"/>
</dbReference>
<evidence type="ECO:0000259" key="1">
    <source>
        <dbReference type="Pfam" id="PF00768"/>
    </source>
</evidence>
<dbReference type="PANTHER" id="PTHR21581">
    <property type="entry name" value="D-ALANYL-D-ALANINE CARBOXYPEPTIDASE"/>
    <property type="match status" value="1"/>
</dbReference>
<comment type="caution">
    <text evidence="2">The sequence shown here is derived from an EMBL/GenBank/DDBJ whole genome shotgun (WGS) entry which is preliminary data.</text>
</comment>
<name>A0A5C6M4T4_9PLAN</name>
<dbReference type="SUPFAM" id="SSF56601">
    <property type="entry name" value="beta-lactamase/transpeptidase-like"/>
    <property type="match status" value="1"/>
</dbReference>
<keyword evidence="2" id="KW-0645">Protease</keyword>
<reference evidence="2 3" key="1">
    <citation type="submission" date="2019-08" db="EMBL/GenBank/DDBJ databases">
        <title>100 year-old enigma solved: identification of Planctomyces bekefii, the type genus and species of the phylum Planctomycetes.</title>
        <authorList>
            <person name="Svetlana D.N."/>
            <person name="Overmann J."/>
        </authorList>
    </citation>
    <scope>NUCLEOTIDE SEQUENCE [LARGE SCALE GENOMIC DNA]</scope>
    <source>
        <strain evidence="2">Phe10_nw2017</strain>
    </source>
</reference>
<sequence length="180" mass="19423">MATALAEHFGGRVLQLLDLGLPDGEQPSEDPLLRFVQAMNAEAVRLGLTNTHFENPHGLTGPAHYASAADLAALAGHMLQDPLLNQIMMTRQRGAVLSGPGGYQRNVLWKNTNELLSLDGYAGVKTGTTDKAGACLVSVGERDGRRVIVVVLGSAASESRYIDSRNLYRWIWSGDLQPDK</sequence>
<dbReference type="GO" id="GO:0006508">
    <property type="term" value="P:proteolysis"/>
    <property type="evidence" value="ECO:0007669"/>
    <property type="project" value="InterPro"/>
</dbReference>
<keyword evidence="2" id="KW-0121">Carboxypeptidase</keyword>
<dbReference type="InterPro" id="IPR012338">
    <property type="entry name" value="Beta-lactam/transpept-like"/>
</dbReference>
<evidence type="ECO:0000313" key="2">
    <source>
        <dbReference type="EMBL" id="TWW08204.1"/>
    </source>
</evidence>
<accession>A0A5C6M4T4</accession>
<evidence type="ECO:0000313" key="3">
    <source>
        <dbReference type="Proteomes" id="UP000321083"/>
    </source>
</evidence>
<keyword evidence="2" id="KW-0378">Hydrolase</keyword>
<dbReference type="Proteomes" id="UP000321083">
    <property type="component" value="Unassembled WGS sequence"/>
</dbReference>
<dbReference type="PANTHER" id="PTHR21581:SF6">
    <property type="entry name" value="TRAFFICKING PROTEIN PARTICLE COMPLEX SUBUNIT 12"/>
    <property type="match status" value="1"/>
</dbReference>
<dbReference type="InterPro" id="IPR001967">
    <property type="entry name" value="Peptidase_S11_N"/>
</dbReference>
<reference evidence="2 3" key="2">
    <citation type="submission" date="2019-08" db="EMBL/GenBank/DDBJ databases">
        <authorList>
            <person name="Henke P."/>
        </authorList>
    </citation>
    <scope>NUCLEOTIDE SEQUENCE [LARGE SCALE GENOMIC DNA]</scope>
    <source>
        <strain evidence="2">Phe10_nw2017</strain>
    </source>
</reference>
<dbReference type="Gene3D" id="3.40.710.10">
    <property type="entry name" value="DD-peptidase/beta-lactamase superfamily"/>
    <property type="match status" value="1"/>
</dbReference>
<organism evidence="2 3">
    <name type="scientific">Planctomyces bekefii</name>
    <dbReference type="NCBI Taxonomy" id="1653850"/>
    <lineage>
        <taxon>Bacteria</taxon>
        <taxon>Pseudomonadati</taxon>
        <taxon>Planctomycetota</taxon>
        <taxon>Planctomycetia</taxon>
        <taxon>Planctomycetales</taxon>
        <taxon>Planctomycetaceae</taxon>
        <taxon>Planctomyces</taxon>
    </lineage>
</organism>
<proteinExistence type="predicted"/>
<dbReference type="GO" id="GO:0009002">
    <property type="term" value="F:serine-type D-Ala-D-Ala carboxypeptidase activity"/>
    <property type="evidence" value="ECO:0007669"/>
    <property type="project" value="InterPro"/>
</dbReference>